<organism evidence="3 4">
    <name type="scientific">Promicromonospora soli</name>
    <dbReference type="NCBI Taxonomy" id="2035533"/>
    <lineage>
        <taxon>Bacteria</taxon>
        <taxon>Bacillati</taxon>
        <taxon>Actinomycetota</taxon>
        <taxon>Actinomycetes</taxon>
        <taxon>Micrococcales</taxon>
        <taxon>Promicromonosporaceae</taxon>
        <taxon>Promicromonospora</taxon>
    </lineage>
</organism>
<name>A0A919KWG8_9MICO</name>
<accession>A0A919KWG8</accession>
<evidence type="ECO:0000313" key="4">
    <source>
        <dbReference type="Proteomes" id="UP000627369"/>
    </source>
</evidence>
<feature type="domain" description="Ryanodine receptor Ryr" evidence="2">
    <location>
        <begin position="489"/>
        <end position="559"/>
    </location>
</feature>
<sequence length="599" mass="64909">MTAPELVLPSGGPRRLRVRRSWVRAGFTALFGVAFGLGLWGFWLYRTSPDFVWGTTGWDLVYYSVQLFVLGAEATNEGGDLPWQLQAARFLAPVATGYAVFEAVRSLFADQFVLMRTRRMRGHAIVVGRTPEADLIAGALAARGALVARTATGDAESLRSAGVSGAAVLYACEAEDDEPGVNALTVAVAKRADRDPALSGLRLNAHVSDPELALALQARHLSHPQPGVDFFTLGELVARSLARRDHTIARGDAPHVSIVGHGTFGRALVVAFARLRSVEIASGGEPLTVTLVGPGSRDAAEALRARWPSVRAACRLVPVETFAEVRDVGIPQRVYVCHDDDGEALRHALRDSDLWRASGGAVVLRLNRLAGLGGLFGVHDDAILDDLGGRLDVVEPGTLLRRATAPGVLVHDDVYDLMAVSAHLTYLRNQRSRGVAWQSTPAMVSWADLSEDLRAANRAQVRAIPDRLRQMGCTVVPAGDAEHGRIPEPVVDARAVDEHERWMAEKIAAGWTYGPERDDVRRLHPDLRPWADLSEPDREKDRAVIRAIPVILADFGLHVVPLDDNAGWEAAGEPVRDPRGVVRGWRVFGRGRAEQPGEG</sequence>
<reference evidence="3" key="1">
    <citation type="journal article" date="2014" name="Int. J. Syst. Evol. Microbiol.">
        <title>Complete genome sequence of Corynebacterium casei LMG S-19264T (=DSM 44701T), isolated from a smear-ripened cheese.</title>
        <authorList>
            <consortium name="US DOE Joint Genome Institute (JGI-PGF)"/>
            <person name="Walter F."/>
            <person name="Albersmeier A."/>
            <person name="Kalinowski J."/>
            <person name="Ruckert C."/>
        </authorList>
    </citation>
    <scope>NUCLEOTIDE SEQUENCE</scope>
    <source>
        <strain evidence="3">CGMCC 4.7398</strain>
    </source>
</reference>
<keyword evidence="1" id="KW-0472">Membrane</keyword>
<dbReference type="Proteomes" id="UP000627369">
    <property type="component" value="Unassembled WGS sequence"/>
</dbReference>
<comment type="caution">
    <text evidence="3">The sequence shown here is derived from an EMBL/GenBank/DDBJ whole genome shotgun (WGS) entry which is preliminary data.</text>
</comment>
<evidence type="ECO:0000256" key="1">
    <source>
        <dbReference type="SAM" id="Phobius"/>
    </source>
</evidence>
<feature type="transmembrane region" description="Helical" evidence="1">
    <location>
        <begin position="21"/>
        <end position="45"/>
    </location>
</feature>
<dbReference type="Pfam" id="PF02026">
    <property type="entry name" value="RyR"/>
    <property type="match status" value="1"/>
</dbReference>
<reference evidence="3" key="2">
    <citation type="submission" date="2020-09" db="EMBL/GenBank/DDBJ databases">
        <authorList>
            <person name="Sun Q."/>
            <person name="Zhou Y."/>
        </authorList>
    </citation>
    <scope>NUCLEOTIDE SEQUENCE</scope>
    <source>
        <strain evidence="3">CGMCC 4.7398</strain>
    </source>
</reference>
<proteinExistence type="predicted"/>
<evidence type="ECO:0000259" key="2">
    <source>
        <dbReference type="Pfam" id="PF02026"/>
    </source>
</evidence>
<dbReference type="AlphaFoldDB" id="A0A919KWG8"/>
<gene>
    <name evidence="3" type="ORF">GCM10017772_28090</name>
</gene>
<dbReference type="Gene3D" id="6.20.350.10">
    <property type="match status" value="1"/>
</dbReference>
<evidence type="ECO:0000313" key="3">
    <source>
        <dbReference type="EMBL" id="GHH74426.1"/>
    </source>
</evidence>
<dbReference type="InterPro" id="IPR003032">
    <property type="entry name" value="Ryanodine_rcpt"/>
</dbReference>
<keyword evidence="1" id="KW-0812">Transmembrane</keyword>
<protein>
    <recommendedName>
        <fullName evidence="2">Ryanodine receptor Ryr domain-containing protein</fullName>
    </recommendedName>
</protein>
<keyword evidence="1" id="KW-1133">Transmembrane helix</keyword>
<dbReference type="RefSeq" id="WP_189669903.1">
    <property type="nucleotide sequence ID" value="NZ_BNAS01000004.1"/>
</dbReference>
<dbReference type="EMBL" id="BNAS01000004">
    <property type="protein sequence ID" value="GHH74426.1"/>
    <property type="molecule type" value="Genomic_DNA"/>
</dbReference>
<keyword evidence="4" id="KW-1185">Reference proteome</keyword>